<dbReference type="EMBL" id="AP014940">
    <property type="protein sequence ID" value="BAV97141.1"/>
    <property type="molecule type" value="Genomic_DNA"/>
</dbReference>
<accession>A0AAU9AQF3</accession>
<evidence type="ECO:0000313" key="2">
    <source>
        <dbReference type="EMBL" id="BAV97141.1"/>
    </source>
</evidence>
<dbReference type="Proteomes" id="UP000218824">
    <property type="component" value="Chromosome"/>
</dbReference>
<dbReference type="InterPro" id="IPR013545">
    <property type="entry name" value="T2SS_protein-GspG_C"/>
</dbReference>
<dbReference type="RefSeq" id="WP_096377339.1">
    <property type="nucleotide sequence ID" value="NZ_AP014940.1"/>
</dbReference>
<dbReference type="InterPro" id="IPR045584">
    <property type="entry name" value="Pilin-like"/>
</dbReference>
<dbReference type="Pfam" id="PF08334">
    <property type="entry name" value="T2SSG"/>
    <property type="match status" value="1"/>
</dbReference>
<proteinExistence type="predicted"/>
<sequence>MDDGAKRRSGKPRRWKRWAWVCSLLLIVPAGLLAVAISLGCCRGCDYPEHRLLTKAQVVALGAKVAAFRDDNGRMPATLRDLLRADGQGPYAHEAELVDAWGRPFYYRAAGNGPDYLIFSLGSDGRLGGEGAASDQQYVSSQPES</sequence>
<organism evidence="2 3">
    <name type="scientific">Lysobacter enzymogenes</name>
    <dbReference type="NCBI Taxonomy" id="69"/>
    <lineage>
        <taxon>Bacteria</taxon>
        <taxon>Pseudomonadati</taxon>
        <taxon>Pseudomonadota</taxon>
        <taxon>Gammaproteobacteria</taxon>
        <taxon>Lysobacterales</taxon>
        <taxon>Lysobacteraceae</taxon>
        <taxon>Lysobacter</taxon>
    </lineage>
</organism>
<dbReference type="Gene3D" id="3.30.700.10">
    <property type="entry name" value="Glycoprotein, Type 4 Pilin"/>
    <property type="match status" value="1"/>
</dbReference>
<evidence type="ECO:0000259" key="1">
    <source>
        <dbReference type="Pfam" id="PF08334"/>
    </source>
</evidence>
<protein>
    <recommendedName>
        <fullName evidence="1">Type II secretion system protein GspG C-terminal domain-containing protein</fullName>
    </recommendedName>
</protein>
<evidence type="ECO:0000313" key="3">
    <source>
        <dbReference type="Proteomes" id="UP000218824"/>
    </source>
</evidence>
<dbReference type="GeneID" id="83063521"/>
<dbReference type="SUPFAM" id="SSF54523">
    <property type="entry name" value="Pili subunits"/>
    <property type="match status" value="1"/>
</dbReference>
<reference evidence="2 3" key="1">
    <citation type="journal article" date="2017" name="DNA Res.">
        <title>Complete genome sequence and expression profile of the commercial lytic enzyme producer Lysobacter enzymogenes M497-1.</title>
        <authorList>
            <person name="Takami H."/>
            <person name="Toyoda A."/>
            <person name="Uchiyama I."/>
            <person name="Itoh T."/>
            <person name="Takaki Y."/>
            <person name="Arai W."/>
            <person name="Nishi S."/>
            <person name="Kawai M."/>
            <person name="Shinya K."/>
            <person name="Ikeda H."/>
        </authorList>
    </citation>
    <scope>NUCLEOTIDE SEQUENCE [LARGE SCALE GENOMIC DNA]</scope>
    <source>
        <strain evidence="2 3">M497-1</strain>
    </source>
</reference>
<gene>
    <name evidence="2" type="ORF">LEN_1654</name>
</gene>
<dbReference type="AlphaFoldDB" id="A0AAU9AQF3"/>
<feature type="domain" description="Type II secretion system protein GspG C-terminal" evidence="1">
    <location>
        <begin position="54"/>
        <end position="135"/>
    </location>
</feature>
<name>A0AAU9AQF3_LYSEN</name>
<dbReference type="KEGG" id="lem:LEN_1654"/>